<dbReference type="AlphaFoldDB" id="A0A5C7IDT2"/>
<evidence type="ECO:0000313" key="2">
    <source>
        <dbReference type="EMBL" id="TXG67089.1"/>
    </source>
</evidence>
<sequence>MSQEYHTTSREIVSGKKGKRQANKEKECIRQYPLHGFPYAFQIWAFEAIPAVGVAIAIKSSSLLPRIVNWITPGTPDATYVMKLLNQKNVSLKNVIVKLISNIEVHAY</sequence>
<dbReference type="PANTHER" id="PTHR48302">
    <property type="entry name" value="ULP1 PROTEASE FAMILY, C-TERMINAL CATALYTIC DOMAIN CONTAINING PROTEIN"/>
    <property type="match status" value="1"/>
</dbReference>
<gene>
    <name evidence="2" type="ORF">EZV62_008364</name>
</gene>
<reference evidence="3" key="1">
    <citation type="journal article" date="2019" name="Gigascience">
        <title>De novo genome assembly of the endangered Acer yangbiense, a plant species with extremely small populations endemic to Yunnan Province, China.</title>
        <authorList>
            <person name="Yang J."/>
            <person name="Wariss H.M."/>
            <person name="Tao L."/>
            <person name="Zhang R."/>
            <person name="Yun Q."/>
            <person name="Hollingsworth P."/>
            <person name="Dao Z."/>
            <person name="Luo G."/>
            <person name="Guo H."/>
            <person name="Ma Y."/>
            <person name="Sun W."/>
        </authorList>
    </citation>
    <scope>NUCLEOTIDE SEQUENCE [LARGE SCALE GENOMIC DNA]</scope>
    <source>
        <strain evidence="3">cv. Malutang</strain>
    </source>
</reference>
<dbReference type="PANTHER" id="PTHR48302:SF2">
    <property type="entry name" value="DUF1985 DOMAIN-CONTAINING PROTEIN"/>
    <property type="match status" value="1"/>
</dbReference>
<dbReference type="OrthoDB" id="1112035at2759"/>
<comment type="caution">
    <text evidence="2">The sequence shown here is derived from an EMBL/GenBank/DDBJ whole genome shotgun (WGS) entry which is preliminary data.</text>
</comment>
<dbReference type="EMBL" id="VAHF01000003">
    <property type="protein sequence ID" value="TXG67089.1"/>
    <property type="molecule type" value="Genomic_DNA"/>
</dbReference>
<evidence type="ECO:0000313" key="3">
    <source>
        <dbReference type="Proteomes" id="UP000323000"/>
    </source>
</evidence>
<accession>A0A5C7IDT2</accession>
<protein>
    <submittedName>
        <fullName evidence="2">Uncharacterized protein</fullName>
    </submittedName>
</protein>
<name>A0A5C7IDT2_9ROSI</name>
<evidence type="ECO:0000256" key="1">
    <source>
        <dbReference type="SAM" id="MobiDB-lite"/>
    </source>
</evidence>
<dbReference type="Proteomes" id="UP000323000">
    <property type="component" value="Chromosome 3"/>
</dbReference>
<organism evidence="2 3">
    <name type="scientific">Acer yangbiense</name>
    <dbReference type="NCBI Taxonomy" id="1000413"/>
    <lineage>
        <taxon>Eukaryota</taxon>
        <taxon>Viridiplantae</taxon>
        <taxon>Streptophyta</taxon>
        <taxon>Embryophyta</taxon>
        <taxon>Tracheophyta</taxon>
        <taxon>Spermatophyta</taxon>
        <taxon>Magnoliopsida</taxon>
        <taxon>eudicotyledons</taxon>
        <taxon>Gunneridae</taxon>
        <taxon>Pentapetalae</taxon>
        <taxon>rosids</taxon>
        <taxon>malvids</taxon>
        <taxon>Sapindales</taxon>
        <taxon>Sapindaceae</taxon>
        <taxon>Hippocastanoideae</taxon>
        <taxon>Acereae</taxon>
        <taxon>Acer</taxon>
    </lineage>
</organism>
<feature type="region of interest" description="Disordered" evidence="1">
    <location>
        <begin position="1"/>
        <end position="24"/>
    </location>
</feature>
<keyword evidence="3" id="KW-1185">Reference proteome</keyword>
<proteinExistence type="predicted"/>